<keyword evidence="1" id="KW-0624">Polysaccharide degradation</keyword>
<keyword evidence="1" id="KW-1015">Disulfide bond</keyword>
<evidence type="ECO:0000259" key="2">
    <source>
        <dbReference type="Pfam" id="PF03443"/>
    </source>
</evidence>
<dbReference type="OrthoDB" id="3496539at2759"/>
<keyword evidence="1" id="KW-0964">Secreted</keyword>
<organism evidence="3 4">
    <name type="scientific">Sphaerobolus stellatus (strain SS14)</name>
    <dbReference type="NCBI Taxonomy" id="990650"/>
    <lineage>
        <taxon>Eukaryota</taxon>
        <taxon>Fungi</taxon>
        <taxon>Dikarya</taxon>
        <taxon>Basidiomycota</taxon>
        <taxon>Agaricomycotina</taxon>
        <taxon>Agaricomycetes</taxon>
        <taxon>Phallomycetidae</taxon>
        <taxon>Geastrales</taxon>
        <taxon>Sphaerobolaceae</taxon>
        <taxon>Sphaerobolus</taxon>
    </lineage>
</organism>
<reference evidence="3 4" key="1">
    <citation type="submission" date="2014-06" db="EMBL/GenBank/DDBJ databases">
        <title>Evolutionary Origins and Diversification of the Mycorrhizal Mutualists.</title>
        <authorList>
            <consortium name="DOE Joint Genome Institute"/>
            <consortium name="Mycorrhizal Genomics Consortium"/>
            <person name="Kohler A."/>
            <person name="Kuo A."/>
            <person name="Nagy L.G."/>
            <person name="Floudas D."/>
            <person name="Copeland A."/>
            <person name="Barry K.W."/>
            <person name="Cichocki N."/>
            <person name="Veneault-Fourrey C."/>
            <person name="LaButti K."/>
            <person name="Lindquist E.A."/>
            <person name="Lipzen A."/>
            <person name="Lundell T."/>
            <person name="Morin E."/>
            <person name="Murat C."/>
            <person name="Riley R."/>
            <person name="Ohm R."/>
            <person name="Sun H."/>
            <person name="Tunlid A."/>
            <person name="Henrissat B."/>
            <person name="Grigoriev I.V."/>
            <person name="Hibbett D.S."/>
            <person name="Martin F."/>
        </authorList>
    </citation>
    <scope>NUCLEOTIDE SEQUENCE [LARGE SCALE GENOMIC DNA]</scope>
    <source>
        <strain evidence="3 4">SS14</strain>
    </source>
</reference>
<accession>A0A0C9UYR6</accession>
<proteinExistence type="predicted"/>
<keyword evidence="1" id="KW-0119">Carbohydrate metabolism</keyword>
<keyword evidence="3" id="KW-0560">Oxidoreductase</keyword>
<dbReference type="GO" id="GO:0030248">
    <property type="term" value="F:cellulose binding"/>
    <property type="evidence" value="ECO:0007669"/>
    <property type="project" value="UniProtKB-UniRule"/>
</dbReference>
<dbReference type="EMBL" id="KN837259">
    <property type="protein sequence ID" value="KIJ30556.1"/>
    <property type="molecule type" value="Genomic_DNA"/>
</dbReference>
<comment type="subcellular location">
    <subcellularLocation>
        <location evidence="1">Secreted</location>
    </subcellularLocation>
</comment>
<dbReference type="HOGENOM" id="CLU_1138608_0_0_1"/>
<keyword evidence="4" id="KW-1185">Reference proteome</keyword>
<feature type="domain" description="Auxiliary Activity family 9 catalytic" evidence="2">
    <location>
        <begin position="164"/>
        <end position="231"/>
    </location>
</feature>
<dbReference type="InterPro" id="IPR005103">
    <property type="entry name" value="AA9_LPMO"/>
</dbReference>
<dbReference type="Pfam" id="PF03443">
    <property type="entry name" value="AA9"/>
    <property type="match status" value="1"/>
</dbReference>
<sequence>MLRDLSLAERIPETVGTAPLILAAPSRTAAIESDAADQCSSDISDYILSMASGSTFAIGTAHSAIQSESARKRARCLSATDSSSRPLGLADAVSPWGYQYLHGQNTRQRSGMAQEMYGSKCISDISGLNIVTDAYDAGPRSPRHHQRRFFPLLPSTRHRPCYIIPLNLPDGQYLVGLENIALHLAGTWRHRVLHILCPDQRCRRTSGPQPKAAFPGAYTGYEHGILINIYPPYPAMYEMSGPDI</sequence>
<comment type="catalytic activity">
    <reaction evidence="1">
        <text>[(1-&gt;4)-beta-D-glucosyl]n+m + reduced acceptor + O2 = 4-dehydro-beta-D-glucosyl-[(1-&gt;4)-beta-D-glucosyl]n-1 + [(1-&gt;4)-beta-D-glucosyl]m + acceptor + H2O.</text>
        <dbReference type="EC" id="1.14.99.56"/>
    </reaction>
</comment>
<dbReference type="GO" id="GO:0004497">
    <property type="term" value="F:monooxygenase activity"/>
    <property type="evidence" value="ECO:0007669"/>
    <property type="project" value="UniProtKB-KW"/>
</dbReference>
<name>A0A0C9UYR6_SPHS4</name>
<dbReference type="Proteomes" id="UP000054279">
    <property type="component" value="Unassembled WGS sequence"/>
</dbReference>
<dbReference type="GO" id="GO:0008810">
    <property type="term" value="F:cellulase activity"/>
    <property type="evidence" value="ECO:0007669"/>
    <property type="project" value="UniProtKB-UniRule"/>
</dbReference>
<keyword evidence="1" id="KW-0136">Cellulose degradation</keyword>
<comment type="function">
    <text evidence="1">Lytic polysaccharide monooxygenase (LMPO) that depolymerizes crystalline and amorphous polysaccharides via the oxidation of scissile alpha- or beta-(1-4)-glycosidic bonds, yielding C1 and/or C4 oxidation products. Catalysis by LPMOs requires the reduction of the active-site copper from Cu(II) to Cu(I) by a reducing agent and H(2)O(2) or O(2) as a cosubstrate.</text>
</comment>
<keyword evidence="3" id="KW-0503">Monooxygenase</keyword>
<evidence type="ECO:0000313" key="3">
    <source>
        <dbReference type="EMBL" id="KIJ30556.1"/>
    </source>
</evidence>
<comment type="domain">
    <text evidence="1">Has a modular structure: an endo-beta-1,4-glucanase catalytic module at the N-terminus, a linker rich in serines and threonines, and a C-terminal carbohydrate-binding module (CBM).</text>
</comment>
<evidence type="ECO:0000313" key="4">
    <source>
        <dbReference type="Proteomes" id="UP000054279"/>
    </source>
</evidence>
<gene>
    <name evidence="3" type="ORF">M422DRAFT_267896</name>
</gene>
<dbReference type="AlphaFoldDB" id="A0A0C9UYR6"/>
<dbReference type="Gene3D" id="2.70.50.70">
    <property type="match status" value="1"/>
</dbReference>
<dbReference type="GO" id="GO:0030245">
    <property type="term" value="P:cellulose catabolic process"/>
    <property type="evidence" value="ECO:0007669"/>
    <property type="project" value="UniProtKB-UniRule"/>
</dbReference>
<protein>
    <recommendedName>
        <fullName evidence="1">AA9 family lytic polysaccharide monooxygenase</fullName>
        <ecNumber evidence="1">1.14.99.56</ecNumber>
    </recommendedName>
    <alternativeName>
        <fullName evidence="1">Endo-beta-1,4-glucanase</fullName>
    </alternativeName>
    <alternativeName>
        <fullName evidence="1">Glycosyl hydrolase 61 family protein</fullName>
    </alternativeName>
</protein>
<dbReference type="GO" id="GO:0005576">
    <property type="term" value="C:extracellular region"/>
    <property type="evidence" value="ECO:0007669"/>
    <property type="project" value="UniProtKB-SubCell"/>
</dbReference>
<dbReference type="EC" id="1.14.99.56" evidence="1"/>
<evidence type="ECO:0000256" key="1">
    <source>
        <dbReference type="RuleBase" id="RU368122"/>
    </source>
</evidence>